<dbReference type="InterPro" id="IPR010918">
    <property type="entry name" value="PurM-like_C_dom"/>
</dbReference>
<dbReference type="InterPro" id="IPR051169">
    <property type="entry name" value="NADH-Q_oxidoreductase"/>
</dbReference>
<dbReference type="CDD" id="cd02195">
    <property type="entry name" value="SelD"/>
    <property type="match status" value="1"/>
</dbReference>
<name>A0A2T0RPT9_9RHOB</name>
<dbReference type="Proteomes" id="UP000239480">
    <property type="component" value="Unassembled WGS sequence"/>
</dbReference>
<evidence type="ECO:0000313" key="14">
    <source>
        <dbReference type="Proteomes" id="UP000239480"/>
    </source>
</evidence>
<keyword evidence="5" id="KW-0418">Kinase</keyword>
<evidence type="ECO:0000259" key="11">
    <source>
        <dbReference type="Pfam" id="PF02769"/>
    </source>
</evidence>
<evidence type="ECO:0000256" key="7">
    <source>
        <dbReference type="ARBA" id="ARBA00022840"/>
    </source>
</evidence>
<dbReference type="SUPFAM" id="SSF55326">
    <property type="entry name" value="PurM N-terminal domain-like"/>
    <property type="match status" value="1"/>
</dbReference>
<dbReference type="AlphaFoldDB" id="A0A2T0RPT9"/>
<keyword evidence="2" id="KW-0285">Flavoprotein</keyword>
<dbReference type="PANTHER" id="PTHR42913:SF9">
    <property type="entry name" value="SLR1591 PROTEIN"/>
    <property type="match status" value="1"/>
</dbReference>
<dbReference type="Pfam" id="PF02769">
    <property type="entry name" value="AIRS_C"/>
    <property type="match status" value="1"/>
</dbReference>
<dbReference type="InterPro" id="IPR016188">
    <property type="entry name" value="PurM-like_N"/>
</dbReference>
<keyword evidence="9" id="KW-0711">Selenium</keyword>
<comment type="cofactor">
    <cofactor evidence="1">
        <name>FAD</name>
        <dbReference type="ChEBI" id="CHEBI:57692"/>
    </cofactor>
</comment>
<dbReference type="Gene3D" id="3.30.1330.10">
    <property type="entry name" value="PurM-like, N-terminal domain"/>
    <property type="match status" value="1"/>
</dbReference>
<evidence type="ECO:0000256" key="1">
    <source>
        <dbReference type="ARBA" id="ARBA00001974"/>
    </source>
</evidence>
<dbReference type="InterPro" id="IPR036676">
    <property type="entry name" value="PurM-like_C_sf"/>
</dbReference>
<protein>
    <submittedName>
        <fullName evidence="13">Selenophosphate synthase</fullName>
    </submittedName>
</protein>
<dbReference type="InterPro" id="IPR036188">
    <property type="entry name" value="FAD/NAD-bd_sf"/>
</dbReference>
<keyword evidence="7" id="KW-0067">ATP-binding</keyword>
<reference evidence="13 14" key="1">
    <citation type="submission" date="2018-03" db="EMBL/GenBank/DDBJ databases">
        <title>Genomic Encyclopedia of Archaeal and Bacterial Type Strains, Phase II (KMG-II): from individual species to whole genera.</title>
        <authorList>
            <person name="Goeker M."/>
        </authorList>
    </citation>
    <scope>NUCLEOTIDE SEQUENCE [LARGE SCALE GENOMIC DNA]</scope>
    <source>
        <strain evidence="13 14">DSM 29328</strain>
    </source>
</reference>
<evidence type="ECO:0000256" key="5">
    <source>
        <dbReference type="ARBA" id="ARBA00022777"/>
    </source>
</evidence>
<dbReference type="Gene3D" id="3.50.50.100">
    <property type="match status" value="1"/>
</dbReference>
<feature type="domain" description="PurM-like C-terminal" evidence="11">
    <location>
        <begin position="572"/>
        <end position="737"/>
    </location>
</feature>
<proteinExistence type="predicted"/>
<evidence type="ECO:0000256" key="8">
    <source>
        <dbReference type="ARBA" id="ARBA00023002"/>
    </source>
</evidence>
<evidence type="ECO:0000256" key="3">
    <source>
        <dbReference type="ARBA" id="ARBA00022679"/>
    </source>
</evidence>
<dbReference type="GO" id="GO:0016301">
    <property type="term" value="F:kinase activity"/>
    <property type="evidence" value="ECO:0007669"/>
    <property type="project" value="UniProtKB-KW"/>
</dbReference>
<comment type="caution">
    <text evidence="13">The sequence shown here is derived from an EMBL/GenBank/DDBJ whole genome shotgun (WGS) entry which is preliminary data.</text>
</comment>
<evidence type="ECO:0000256" key="4">
    <source>
        <dbReference type="ARBA" id="ARBA00022741"/>
    </source>
</evidence>
<dbReference type="Gene3D" id="3.90.650.10">
    <property type="entry name" value="PurM-like C-terminal domain"/>
    <property type="match status" value="1"/>
</dbReference>
<keyword evidence="4" id="KW-0547">Nucleotide-binding</keyword>
<dbReference type="InterPro" id="IPR036921">
    <property type="entry name" value="PurM-like_N_sf"/>
</dbReference>
<evidence type="ECO:0000259" key="10">
    <source>
        <dbReference type="Pfam" id="PF00586"/>
    </source>
</evidence>
<keyword evidence="6" id="KW-0274">FAD</keyword>
<dbReference type="GO" id="GO:0005524">
    <property type="term" value="F:ATP binding"/>
    <property type="evidence" value="ECO:0007669"/>
    <property type="project" value="UniProtKB-KW"/>
</dbReference>
<accession>A0A2T0RPT9</accession>
<evidence type="ECO:0000259" key="12">
    <source>
        <dbReference type="Pfam" id="PF07992"/>
    </source>
</evidence>
<feature type="domain" description="PurM-like N-terminal" evidence="10">
    <location>
        <begin position="452"/>
        <end position="560"/>
    </location>
</feature>
<dbReference type="GO" id="GO:0019646">
    <property type="term" value="P:aerobic electron transport chain"/>
    <property type="evidence" value="ECO:0007669"/>
    <property type="project" value="TreeGrafter"/>
</dbReference>
<dbReference type="EMBL" id="PVTD01000005">
    <property type="protein sequence ID" value="PRY23198.1"/>
    <property type="molecule type" value="Genomic_DNA"/>
</dbReference>
<dbReference type="InterPro" id="IPR004536">
    <property type="entry name" value="SPS/SelD"/>
</dbReference>
<sequence>MGFTFSAAVASVGTGNRSDNMQSQLPLTRDLVLIGGGHTHALALRMWGMNRLAGCRVTLVNPDPVSLYSGMVPGVVAGTYAREACEIDLVRLSRFAGARFLPVRATGLDTREKLVHLEGRASIRYDVASLDLGIHTAMSEIAGFASDAEPVKPLDRFLDRWESWCRARTGIATADVCVIGAGLAGVELALAAGNRLRGLGVLARVRVLDAGAALSGVAGNTRSLLFEALRKADITLHEHTGVEEVLSDGVRTTDGRTYPSDFTIGAAGARPHAWVGQTGMETFDGHIVVDRFLRSVSSPDVFASGDCAHFGFNPRPKAGVYAVRAAPVLYRNLRGALSGRQMRKFRPQGEYLKLVSLGDGQAVADRSGLSFKGEWVWHWKDHIDRKFMRRFQELPPMPQTKLPREVAQGVGDVLGDAPLCGGCGAKVAGAELKAGLDRIPPPQRKDVLTLPGDDAAILAMGGDWQVITTDHLRAFSNDTAQFARIAIVHALGDIWAMGARPQVALASVTLPRMRGAMQSEVLGEILDAATKVLRAEGADLVGGHTSVGAEMTLGFTLTGLSGPYPITLEGAKPDDVLLLTKPIGSGTVLAAEMQGLARGADVIATLDEMARPQGRAAQRLRTAHAMTDVTGFGLAGHLMEMCLASGCAATLRPEDIPLYPGAEALASRGIRSTLYPGNRATAAAMTLASGPRTDLLFDPQTAGGLLAAVDPKEVDAMLDGLRSDGFRAARIGTIEAGAPHISVL</sequence>
<keyword evidence="8" id="KW-0560">Oxidoreductase</keyword>
<dbReference type="NCBIfam" id="TIGR03169">
    <property type="entry name" value="Nterm_to_SelD"/>
    <property type="match status" value="1"/>
</dbReference>
<dbReference type="SUPFAM" id="SSF51905">
    <property type="entry name" value="FAD/NAD(P)-binding domain"/>
    <property type="match status" value="2"/>
</dbReference>
<dbReference type="InterPro" id="IPR017584">
    <property type="entry name" value="Pyridine_nucleo_diS_OxRdtase_N"/>
</dbReference>
<keyword evidence="3" id="KW-0808">Transferase</keyword>
<dbReference type="InterPro" id="IPR023753">
    <property type="entry name" value="FAD/NAD-binding_dom"/>
</dbReference>
<gene>
    <name evidence="13" type="ORF">CLV78_105253</name>
</gene>
<evidence type="ECO:0000256" key="2">
    <source>
        <dbReference type="ARBA" id="ARBA00022630"/>
    </source>
</evidence>
<dbReference type="PANTHER" id="PTHR42913">
    <property type="entry name" value="APOPTOSIS-INDUCING FACTOR 1"/>
    <property type="match status" value="1"/>
</dbReference>
<dbReference type="GO" id="GO:0003955">
    <property type="term" value="F:NAD(P)H dehydrogenase (quinone) activity"/>
    <property type="evidence" value="ECO:0007669"/>
    <property type="project" value="TreeGrafter"/>
</dbReference>
<dbReference type="Pfam" id="PF07992">
    <property type="entry name" value="Pyr_redox_2"/>
    <property type="match status" value="1"/>
</dbReference>
<dbReference type="NCBIfam" id="TIGR00476">
    <property type="entry name" value="selD"/>
    <property type="match status" value="1"/>
</dbReference>
<dbReference type="Pfam" id="PF00586">
    <property type="entry name" value="AIRS"/>
    <property type="match status" value="1"/>
</dbReference>
<evidence type="ECO:0000256" key="6">
    <source>
        <dbReference type="ARBA" id="ARBA00022827"/>
    </source>
</evidence>
<feature type="domain" description="FAD/NAD(P)-binding" evidence="12">
    <location>
        <begin position="30"/>
        <end position="323"/>
    </location>
</feature>
<organism evidence="13 14">
    <name type="scientific">Aliiruegeria haliotis</name>
    <dbReference type="NCBI Taxonomy" id="1280846"/>
    <lineage>
        <taxon>Bacteria</taxon>
        <taxon>Pseudomonadati</taxon>
        <taxon>Pseudomonadota</taxon>
        <taxon>Alphaproteobacteria</taxon>
        <taxon>Rhodobacterales</taxon>
        <taxon>Roseobacteraceae</taxon>
        <taxon>Aliiruegeria</taxon>
    </lineage>
</organism>
<keyword evidence="14" id="KW-1185">Reference proteome</keyword>
<evidence type="ECO:0000256" key="9">
    <source>
        <dbReference type="ARBA" id="ARBA00023266"/>
    </source>
</evidence>
<evidence type="ECO:0000313" key="13">
    <source>
        <dbReference type="EMBL" id="PRY23198.1"/>
    </source>
</evidence>
<dbReference type="SUPFAM" id="SSF56042">
    <property type="entry name" value="PurM C-terminal domain-like"/>
    <property type="match status" value="1"/>
</dbReference>